<sequence>MVVPLTVYSNSDIHFRKGEDTIRNGVYSISDDNYKRLKYPAWTPTWDPKHQMAFTNPKPFRHTDRGYFGDPTFQNLLSGEEVQTRKLSPKLGTEVTGVQLSALTPRQKDDLALLVEQRGVVVFRDQDFKDQSFDFIKDWGKHFGPLHVHPTSGAPLGQPEFHITFRRGSRDEAKKTFANKLNNISWHSDVTYETQPPGITLFGMLQTDVGGDTQFLDTVEAYERLSPTMKKLLDGLKVLHTSKDQASNARQQGGIERKTPIDSIHPLVRYHPVLKKKCLFVNRAFSRRILGLKEEESQALLNFLFRHLDTCLDAHVRAQWDERTITIWDNRRLLHTATLDWDSDNLRHAFRLTTIAERPIGSEEEFNEWTEELEEEKIKRTEEDSLIPPYEYYERYYK</sequence>
<evidence type="ECO:0000256" key="4">
    <source>
        <dbReference type="ARBA" id="ARBA00022964"/>
    </source>
</evidence>
<accession>A0A1B7SDY0</accession>
<proteinExistence type="inferred from homology"/>
<dbReference type="InterPro" id="IPR051323">
    <property type="entry name" value="AtsK-like"/>
</dbReference>
<reference evidence="8" key="2">
    <citation type="submission" date="2021-01" db="EMBL/GenBank/DDBJ databases">
        <authorList>
            <person name="Schikora-Tamarit M.A."/>
        </authorList>
    </citation>
    <scope>NUCLEOTIDE SEQUENCE</scope>
    <source>
        <strain evidence="8">NCAIM Y.01608</strain>
    </source>
</reference>
<evidence type="ECO:0000313" key="8">
    <source>
        <dbReference type="EMBL" id="KAH3664511.1"/>
    </source>
</evidence>
<dbReference type="InterPro" id="IPR042098">
    <property type="entry name" value="TauD-like_sf"/>
</dbReference>
<keyword evidence="3" id="KW-0479">Metal-binding</keyword>
<dbReference type="InterPro" id="IPR003819">
    <property type="entry name" value="TauD/TfdA-like"/>
</dbReference>
<keyword evidence="4" id="KW-0223">Dioxygenase</keyword>
<dbReference type="PANTHER" id="PTHR30468:SF1">
    <property type="entry name" value="ALPHA-KETOGLUTARATE-DEPENDENT SULFONATE DIOXYGENASE"/>
    <property type="match status" value="1"/>
</dbReference>
<dbReference type="RefSeq" id="XP_018209630.1">
    <property type="nucleotide sequence ID" value="XM_018357555.1"/>
</dbReference>
<keyword evidence="5" id="KW-0560">Oxidoreductase</keyword>
<dbReference type="GO" id="GO:0005737">
    <property type="term" value="C:cytoplasm"/>
    <property type="evidence" value="ECO:0007669"/>
    <property type="project" value="TreeGrafter"/>
</dbReference>
<dbReference type="GO" id="GO:0044273">
    <property type="term" value="P:sulfur compound catabolic process"/>
    <property type="evidence" value="ECO:0007669"/>
    <property type="project" value="TreeGrafter"/>
</dbReference>
<dbReference type="AlphaFoldDB" id="A0A1B7SDY0"/>
<comment type="caution">
    <text evidence="8">The sequence shown here is derived from an EMBL/GenBank/DDBJ whole genome shotgun (WGS) entry which is preliminary data.</text>
</comment>
<reference evidence="8" key="1">
    <citation type="journal article" date="2021" name="Open Biol.">
        <title>Shared evolutionary footprints suggest mitochondrial oxidative damage underlies multiple complex I losses in fungi.</title>
        <authorList>
            <person name="Schikora-Tamarit M.A."/>
            <person name="Marcet-Houben M."/>
            <person name="Nosek J."/>
            <person name="Gabaldon T."/>
        </authorList>
    </citation>
    <scope>NUCLEOTIDE SEQUENCE</scope>
    <source>
        <strain evidence="8">NCAIM Y.01608</strain>
    </source>
</reference>
<dbReference type="Proteomes" id="UP000788993">
    <property type="component" value="Unassembled WGS sequence"/>
</dbReference>
<dbReference type="Pfam" id="PF02668">
    <property type="entry name" value="TauD"/>
    <property type="match status" value="1"/>
</dbReference>
<evidence type="ECO:0000259" key="7">
    <source>
        <dbReference type="Pfam" id="PF02668"/>
    </source>
</evidence>
<feature type="domain" description="TauD/TfdA-like" evidence="7">
    <location>
        <begin position="84"/>
        <end position="353"/>
    </location>
</feature>
<dbReference type="PANTHER" id="PTHR30468">
    <property type="entry name" value="ALPHA-KETOGLUTARATE-DEPENDENT SULFONATE DIOXYGENASE"/>
    <property type="match status" value="1"/>
</dbReference>
<dbReference type="GO" id="GO:0046872">
    <property type="term" value="F:metal ion binding"/>
    <property type="evidence" value="ECO:0007669"/>
    <property type="project" value="UniProtKB-KW"/>
</dbReference>
<name>A0A1B7SDY0_9ASCO</name>
<dbReference type="EMBL" id="JAEUBD010001178">
    <property type="protein sequence ID" value="KAH3664511.1"/>
    <property type="molecule type" value="Genomic_DNA"/>
</dbReference>
<evidence type="ECO:0000256" key="6">
    <source>
        <dbReference type="ARBA" id="ARBA00023004"/>
    </source>
</evidence>
<comment type="cofactor">
    <cofactor evidence="1">
        <name>Fe(2+)</name>
        <dbReference type="ChEBI" id="CHEBI:29033"/>
    </cofactor>
</comment>
<keyword evidence="6" id="KW-0408">Iron</keyword>
<evidence type="ECO:0000256" key="1">
    <source>
        <dbReference type="ARBA" id="ARBA00001954"/>
    </source>
</evidence>
<gene>
    <name evidence="8" type="ORF">OGATHE_003326</name>
</gene>
<dbReference type="SUPFAM" id="SSF51197">
    <property type="entry name" value="Clavaminate synthase-like"/>
    <property type="match status" value="1"/>
</dbReference>
<dbReference type="GO" id="GO:0000907">
    <property type="term" value="F:sulfonate dioxygenase activity"/>
    <property type="evidence" value="ECO:0007669"/>
    <property type="project" value="TreeGrafter"/>
</dbReference>
<evidence type="ECO:0000256" key="3">
    <source>
        <dbReference type="ARBA" id="ARBA00022723"/>
    </source>
</evidence>
<dbReference type="FunFam" id="3.60.130.10:FF:000003">
    <property type="entry name" value="Alpha-ketoglutarate-dependent taurine dioxygenase"/>
    <property type="match status" value="1"/>
</dbReference>
<evidence type="ECO:0000313" key="9">
    <source>
        <dbReference type="Proteomes" id="UP000788993"/>
    </source>
</evidence>
<evidence type="ECO:0000256" key="2">
    <source>
        <dbReference type="ARBA" id="ARBA00005896"/>
    </source>
</evidence>
<organism evidence="8 9">
    <name type="scientific">Ogataea polymorpha</name>
    <dbReference type="NCBI Taxonomy" id="460523"/>
    <lineage>
        <taxon>Eukaryota</taxon>
        <taxon>Fungi</taxon>
        <taxon>Dikarya</taxon>
        <taxon>Ascomycota</taxon>
        <taxon>Saccharomycotina</taxon>
        <taxon>Pichiomycetes</taxon>
        <taxon>Pichiales</taxon>
        <taxon>Pichiaceae</taxon>
        <taxon>Ogataea</taxon>
    </lineage>
</organism>
<evidence type="ECO:0000256" key="5">
    <source>
        <dbReference type="ARBA" id="ARBA00023002"/>
    </source>
</evidence>
<comment type="similarity">
    <text evidence="2">Belongs to the TfdA dioxygenase family.</text>
</comment>
<keyword evidence="9" id="KW-1185">Reference proteome</keyword>
<protein>
    <recommendedName>
        <fullName evidence="7">TauD/TfdA-like domain-containing protein</fullName>
    </recommendedName>
</protein>
<dbReference type="Gene3D" id="3.60.130.10">
    <property type="entry name" value="Clavaminate synthase-like"/>
    <property type="match status" value="1"/>
</dbReference>